<comment type="caution">
    <text evidence="1">The sequence shown here is derived from an EMBL/GenBank/DDBJ whole genome shotgun (WGS) entry which is preliminary data.</text>
</comment>
<dbReference type="AlphaFoldDB" id="A0A0F9LUT6"/>
<gene>
    <name evidence="1" type="ORF">LCGC14_1537740</name>
</gene>
<proteinExistence type="predicted"/>
<sequence length="215" mass="24938">MPNIAIGSKIERPVVRLVGSVYSKSDLRPFNSNVDHTKIVERVGSVLARNRVSSATELHEDNLLVFYKEVRVIITLYSDYPVKRYLNESRKLGPLEFEGKTPIQGNIMGLFAETYYTLNGKDPKRTKSYLYKYRDYNNYTSSTKEHRIHANPSFDSTIFSSNINELGFRLRRNYAGEDNIILKAKTYYRGKASDITIVKFRIYNPDIEDVNDRKM</sequence>
<name>A0A0F9LUT6_9ZZZZ</name>
<reference evidence="1" key="1">
    <citation type="journal article" date="2015" name="Nature">
        <title>Complex archaea that bridge the gap between prokaryotes and eukaryotes.</title>
        <authorList>
            <person name="Spang A."/>
            <person name="Saw J.H."/>
            <person name="Jorgensen S.L."/>
            <person name="Zaremba-Niedzwiedzka K."/>
            <person name="Martijn J."/>
            <person name="Lind A.E."/>
            <person name="van Eijk R."/>
            <person name="Schleper C."/>
            <person name="Guy L."/>
            <person name="Ettema T.J."/>
        </authorList>
    </citation>
    <scope>NUCLEOTIDE SEQUENCE</scope>
</reference>
<organism evidence="1">
    <name type="scientific">marine sediment metagenome</name>
    <dbReference type="NCBI Taxonomy" id="412755"/>
    <lineage>
        <taxon>unclassified sequences</taxon>
        <taxon>metagenomes</taxon>
        <taxon>ecological metagenomes</taxon>
    </lineage>
</organism>
<accession>A0A0F9LUT6</accession>
<protein>
    <submittedName>
        <fullName evidence="1">Uncharacterized protein</fullName>
    </submittedName>
</protein>
<dbReference type="EMBL" id="LAZR01011599">
    <property type="protein sequence ID" value="KKM60837.1"/>
    <property type="molecule type" value="Genomic_DNA"/>
</dbReference>
<evidence type="ECO:0000313" key="1">
    <source>
        <dbReference type="EMBL" id="KKM60837.1"/>
    </source>
</evidence>